<gene>
    <name evidence="1" type="ORF">QFC20_006004</name>
</gene>
<evidence type="ECO:0000313" key="1">
    <source>
        <dbReference type="EMBL" id="KAJ9098295.1"/>
    </source>
</evidence>
<dbReference type="EMBL" id="JASBWS010000095">
    <property type="protein sequence ID" value="KAJ9098295.1"/>
    <property type="molecule type" value="Genomic_DNA"/>
</dbReference>
<name>A0ACC2VHA8_9TREE</name>
<organism evidence="1 2">
    <name type="scientific">Naganishia adeliensis</name>
    <dbReference type="NCBI Taxonomy" id="92952"/>
    <lineage>
        <taxon>Eukaryota</taxon>
        <taxon>Fungi</taxon>
        <taxon>Dikarya</taxon>
        <taxon>Basidiomycota</taxon>
        <taxon>Agaricomycotina</taxon>
        <taxon>Tremellomycetes</taxon>
        <taxon>Filobasidiales</taxon>
        <taxon>Filobasidiaceae</taxon>
        <taxon>Naganishia</taxon>
    </lineage>
</organism>
<sequence length="537" mass="60151">MVSLQDTDSGFYGNSNTGRPEQDEDLDLSQSIKVEVLPLPRDVNQDHHVKDKNGKPTGYFTNPWPSWKQAGLTDIYSAFTKGAALKSPPKPGEEETFEENGRLVKVLKPDWQGEERQMDKTELGVTAVPGARVCWLGHASVLVQIPRKKLAEKEEGEGADEQLLQEAQDEDEMVGIIFDPIFSKRFVAYRMTISGTDDHLDYNTIMDLWRVNDERIHFFVALGVKAWFLSCGIPESNIHEMDWHQESIVTLASEHTSHRKYRDDPSGYPPLRSRKQESSAKRSSMPGGFLDSDDEDSATLQVASSPYGVDSGNSSEERVTLLNSSDARTTSRNSAAKTRYAPLTLKVVCTPAQHRSGRGVLDQMKTLWASWVVGVVNEEAQGSSSEQGFREQDDFKVFFGGDTGYRYAGVDENDRNRFICPAFEDIARRYGPMDLCLLPISTGSSLSFLRNLIGLSLHHYTLTSAQHSNAWDAIQIAKLMGARRTVAIHHSTFSPEDESRGCVYEFVNIARDEDMSQNWQEEGCFLVADIGELLEVF</sequence>
<keyword evidence="2" id="KW-1185">Reference proteome</keyword>
<comment type="caution">
    <text evidence="1">The sequence shown here is derived from an EMBL/GenBank/DDBJ whole genome shotgun (WGS) entry which is preliminary data.</text>
</comment>
<evidence type="ECO:0000313" key="2">
    <source>
        <dbReference type="Proteomes" id="UP001230649"/>
    </source>
</evidence>
<dbReference type="Proteomes" id="UP001230649">
    <property type="component" value="Unassembled WGS sequence"/>
</dbReference>
<accession>A0ACC2VHA8</accession>
<reference evidence="1" key="1">
    <citation type="submission" date="2023-04" db="EMBL/GenBank/DDBJ databases">
        <title>Draft Genome sequencing of Naganishia species isolated from polar environments using Oxford Nanopore Technology.</title>
        <authorList>
            <person name="Leo P."/>
            <person name="Venkateswaran K."/>
        </authorList>
    </citation>
    <scope>NUCLEOTIDE SEQUENCE</scope>
    <source>
        <strain evidence="1">MNA-CCFEE 5262</strain>
    </source>
</reference>
<proteinExistence type="predicted"/>
<protein>
    <submittedName>
        <fullName evidence="1">Uncharacterized protein</fullName>
    </submittedName>
</protein>